<sequence>MGIAGFSYCETERPADSDLLEAQTPLSFPGKLAYLSNPIATAKTIASEPRPTTEDGVQHRYRPSLPLKMRHKSTLMSRVRA</sequence>
<accession>A0A679P9X7</accession>
<dbReference type="EMBL" id="CAAKMV010000130">
    <property type="protein sequence ID" value="VIO57907.1"/>
    <property type="molecule type" value="Genomic_DNA"/>
</dbReference>
<dbReference type="AlphaFoldDB" id="A0A679P9X7"/>
<evidence type="ECO:0000313" key="1">
    <source>
        <dbReference type="EMBL" id="CAG1990415.1"/>
    </source>
</evidence>
<reference evidence="2" key="1">
    <citation type="submission" date="2019-04" db="EMBL/GenBank/DDBJ databases">
        <authorList>
            <person name="Melise S."/>
            <person name="Noan J."/>
            <person name="Okalmin O."/>
        </authorList>
    </citation>
    <scope>NUCLEOTIDE SEQUENCE</scope>
    <source>
        <strain evidence="2">FN9</strain>
    </source>
</reference>
<dbReference type="Proteomes" id="UP000746612">
    <property type="component" value="Unassembled WGS sequence"/>
</dbReference>
<protein>
    <submittedName>
        <fullName evidence="2">Uncharacterized protein</fullName>
    </submittedName>
</protein>
<gene>
    <name evidence="2" type="ORF">FUG_LOCUS258023</name>
    <name evidence="1" type="ORF">MDCFG202_LOCUS328674</name>
</gene>
<dbReference type="OMA" id="YCETERP"/>
<organism evidence="2">
    <name type="scientific">Gibberella zeae</name>
    <name type="common">Wheat head blight fungus</name>
    <name type="synonym">Fusarium graminearum</name>
    <dbReference type="NCBI Taxonomy" id="5518"/>
    <lineage>
        <taxon>Eukaryota</taxon>
        <taxon>Fungi</taxon>
        <taxon>Dikarya</taxon>
        <taxon>Ascomycota</taxon>
        <taxon>Pezizomycotina</taxon>
        <taxon>Sordariomycetes</taxon>
        <taxon>Hypocreomycetidae</taxon>
        <taxon>Hypocreales</taxon>
        <taxon>Nectriaceae</taxon>
        <taxon>Fusarium</taxon>
    </lineage>
</organism>
<proteinExistence type="predicted"/>
<evidence type="ECO:0000313" key="2">
    <source>
        <dbReference type="EMBL" id="VIO57907.1"/>
    </source>
</evidence>
<dbReference type="OrthoDB" id="10286736at2759"/>
<reference evidence="1" key="2">
    <citation type="submission" date="2021-03" db="EMBL/GenBank/DDBJ databases">
        <authorList>
            <person name="Alouane T."/>
            <person name="Langin T."/>
            <person name="Bonhomme L."/>
        </authorList>
    </citation>
    <scope>NUCLEOTIDE SEQUENCE</scope>
    <source>
        <strain evidence="1">MDC_Fg202</strain>
    </source>
</reference>
<dbReference type="EMBL" id="CAJPIJ010000147">
    <property type="protein sequence ID" value="CAG1990415.1"/>
    <property type="molecule type" value="Genomic_DNA"/>
</dbReference>
<name>A0A679P9X7_GIBZA</name>